<comment type="caution">
    <text evidence="2">The sequence shown here is derived from an EMBL/GenBank/DDBJ whole genome shotgun (WGS) entry which is preliminary data.</text>
</comment>
<feature type="region of interest" description="Disordered" evidence="1">
    <location>
        <begin position="82"/>
        <end position="102"/>
    </location>
</feature>
<keyword evidence="3" id="KW-1185">Reference proteome</keyword>
<feature type="region of interest" description="Disordered" evidence="1">
    <location>
        <begin position="1"/>
        <end position="66"/>
    </location>
</feature>
<dbReference type="EMBL" id="VHII01000007">
    <property type="protein sequence ID" value="KAF1387476.1"/>
    <property type="molecule type" value="Genomic_DNA"/>
</dbReference>
<protein>
    <submittedName>
        <fullName evidence="2">Uncharacterized protein</fullName>
    </submittedName>
</protein>
<reference evidence="2 3" key="1">
    <citation type="submission" date="2019-06" db="EMBL/GenBank/DDBJ databases">
        <title>A chromosome-scale genome assembly of the European perch, Perca fluviatilis.</title>
        <authorList>
            <person name="Roques C."/>
            <person name="Zahm M."/>
            <person name="Cabau C."/>
            <person name="Klopp C."/>
            <person name="Bouchez O."/>
            <person name="Donnadieu C."/>
            <person name="Kuhl H."/>
            <person name="Gislard M."/>
            <person name="Guendouz S."/>
            <person name="Journot L."/>
            <person name="Haffray P."/>
            <person name="Bestin A."/>
            <person name="Morvezen R."/>
            <person name="Feron R."/>
            <person name="Wen M."/>
            <person name="Jouanno E."/>
            <person name="Herpin A."/>
            <person name="Schartl M."/>
            <person name="Postlethwait J."/>
            <person name="Schaerlinger B."/>
            <person name="Chardard D."/>
            <person name="Lecocq T."/>
            <person name="Poncet C."/>
            <person name="Jaffrelo L."/>
            <person name="Lampietro C."/>
            <person name="Guiguen Y."/>
        </authorList>
    </citation>
    <scope>NUCLEOTIDE SEQUENCE [LARGE SCALE GENOMIC DNA]</scope>
    <source>
        <tissue evidence="2">Blood</tissue>
    </source>
</reference>
<evidence type="ECO:0000256" key="1">
    <source>
        <dbReference type="SAM" id="MobiDB-lite"/>
    </source>
</evidence>
<proteinExistence type="predicted"/>
<feature type="compositionally biased region" description="Polar residues" evidence="1">
    <location>
        <begin position="49"/>
        <end position="66"/>
    </location>
</feature>
<sequence>MAERGAIRPVSQASTSRIIGCQTDPLPERSVGTQLSKDTTKTHVRSRDSISQYSTSMRMPTGHSQQVPWEILPLNWPSLKRRNGDTASNEGKLSRHSAMCCP</sequence>
<organism evidence="2 3">
    <name type="scientific">Perca fluviatilis</name>
    <name type="common">European perch</name>
    <dbReference type="NCBI Taxonomy" id="8168"/>
    <lineage>
        <taxon>Eukaryota</taxon>
        <taxon>Metazoa</taxon>
        <taxon>Chordata</taxon>
        <taxon>Craniata</taxon>
        <taxon>Vertebrata</taxon>
        <taxon>Euteleostomi</taxon>
        <taxon>Actinopterygii</taxon>
        <taxon>Neopterygii</taxon>
        <taxon>Teleostei</taxon>
        <taxon>Neoteleostei</taxon>
        <taxon>Acanthomorphata</taxon>
        <taxon>Eupercaria</taxon>
        <taxon>Perciformes</taxon>
        <taxon>Percoidei</taxon>
        <taxon>Percidae</taxon>
        <taxon>Percinae</taxon>
        <taxon>Perca</taxon>
    </lineage>
</organism>
<gene>
    <name evidence="2" type="ORF">PFLUV_G00079330</name>
</gene>
<evidence type="ECO:0000313" key="2">
    <source>
        <dbReference type="EMBL" id="KAF1387476.1"/>
    </source>
</evidence>
<dbReference type="Proteomes" id="UP000465112">
    <property type="component" value="Chromosome 7"/>
</dbReference>
<name>A0A6A5EZG3_PERFL</name>
<feature type="compositionally biased region" description="Basic and acidic residues" evidence="1">
    <location>
        <begin position="38"/>
        <end position="48"/>
    </location>
</feature>
<evidence type="ECO:0000313" key="3">
    <source>
        <dbReference type="Proteomes" id="UP000465112"/>
    </source>
</evidence>
<dbReference type="AlphaFoldDB" id="A0A6A5EZG3"/>
<accession>A0A6A5EZG3</accession>